<reference evidence="1" key="1">
    <citation type="journal article" date="2015" name="Nature">
        <title>Complex archaea that bridge the gap between prokaryotes and eukaryotes.</title>
        <authorList>
            <person name="Spang A."/>
            <person name="Saw J.H."/>
            <person name="Jorgensen S.L."/>
            <person name="Zaremba-Niedzwiedzka K."/>
            <person name="Martijn J."/>
            <person name="Lind A.E."/>
            <person name="van Eijk R."/>
            <person name="Schleper C."/>
            <person name="Guy L."/>
            <person name="Ettema T.J."/>
        </authorList>
    </citation>
    <scope>NUCLEOTIDE SEQUENCE</scope>
</reference>
<dbReference type="AlphaFoldDB" id="A0A0F9B0A8"/>
<gene>
    <name evidence="1" type="ORF">LCGC14_2847790</name>
</gene>
<proteinExistence type="predicted"/>
<protein>
    <submittedName>
        <fullName evidence="1">Uncharacterized protein</fullName>
    </submittedName>
</protein>
<organism evidence="1">
    <name type="scientific">marine sediment metagenome</name>
    <dbReference type="NCBI Taxonomy" id="412755"/>
    <lineage>
        <taxon>unclassified sequences</taxon>
        <taxon>metagenomes</taxon>
        <taxon>ecological metagenomes</taxon>
    </lineage>
</organism>
<accession>A0A0F9B0A8</accession>
<evidence type="ECO:0000313" key="1">
    <source>
        <dbReference type="EMBL" id="KKK78016.1"/>
    </source>
</evidence>
<dbReference type="EMBL" id="LAZR01054684">
    <property type="protein sequence ID" value="KKK78016.1"/>
    <property type="molecule type" value="Genomic_DNA"/>
</dbReference>
<sequence length="76" mass="8537">MKLVKVDWMDSAACDGWVGVTYAEEFNPSKCVTVGWVVKKTREYITTVGSKSDSINYSQLMAIPRSCIISIKELEE</sequence>
<comment type="caution">
    <text evidence="1">The sequence shown here is derived from an EMBL/GenBank/DDBJ whole genome shotgun (WGS) entry which is preliminary data.</text>
</comment>
<name>A0A0F9B0A8_9ZZZZ</name>